<keyword evidence="2 7" id="KW-0812">Transmembrane</keyword>
<feature type="transmembrane region" description="Helical" evidence="7">
    <location>
        <begin position="43"/>
        <end position="67"/>
    </location>
</feature>
<keyword evidence="3 7" id="KW-1133">Transmembrane helix</keyword>
<evidence type="ECO:0000256" key="5">
    <source>
        <dbReference type="ARBA" id="ARBA00038359"/>
    </source>
</evidence>
<reference evidence="9 10" key="1">
    <citation type="submission" date="2024-02" db="EMBL/GenBank/DDBJ databases">
        <title>De novo assembly and annotation of 12 fungi associated with fruit tree decline syndrome in Ontario, Canada.</title>
        <authorList>
            <person name="Sulman M."/>
            <person name="Ellouze W."/>
            <person name="Ilyukhin E."/>
        </authorList>
    </citation>
    <scope>NUCLEOTIDE SEQUENCE [LARGE SCALE GENOMIC DNA]</scope>
    <source>
        <strain evidence="9 10">M97-236</strain>
    </source>
</reference>
<evidence type="ECO:0000256" key="2">
    <source>
        <dbReference type="ARBA" id="ARBA00022692"/>
    </source>
</evidence>
<evidence type="ECO:0000313" key="10">
    <source>
        <dbReference type="Proteomes" id="UP001521222"/>
    </source>
</evidence>
<organism evidence="9 10">
    <name type="scientific">Nothophoma quercina</name>
    <dbReference type="NCBI Taxonomy" id="749835"/>
    <lineage>
        <taxon>Eukaryota</taxon>
        <taxon>Fungi</taxon>
        <taxon>Dikarya</taxon>
        <taxon>Ascomycota</taxon>
        <taxon>Pezizomycotina</taxon>
        <taxon>Dothideomycetes</taxon>
        <taxon>Pleosporomycetidae</taxon>
        <taxon>Pleosporales</taxon>
        <taxon>Pleosporineae</taxon>
        <taxon>Didymellaceae</taxon>
        <taxon>Nothophoma</taxon>
    </lineage>
</organism>
<dbReference type="Proteomes" id="UP001521222">
    <property type="component" value="Unassembled WGS sequence"/>
</dbReference>
<feature type="transmembrane region" description="Helical" evidence="7">
    <location>
        <begin position="119"/>
        <end position="139"/>
    </location>
</feature>
<proteinExistence type="inferred from homology"/>
<feature type="compositionally biased region" description="Polar residues" evidence="6">
    <location>
        <begin position="242"/>
        <end position="253"/>
    </location>
</feature>
<dbReference type="Pfam" id="PF20684">
    <property type="entry name" value="Fung_rhodopsin"/>
    <property type="match status" value="1"/>
</dbReference>
<name>A0ABR3RX21_9PLEO</name>
<protein>
    <recommendedName>
        <fullName evidence="8">Rhodopsin domain-containing protein</fullName>
    </recommendedName>
</protein>
<evidence type="ECO:0000256" key="6">
    <source>
        <dbReference type="SAM" id="MobiDB-lite"/>
    </source>
</evidence>
<dbReference type="PANTHER" id="PTHR33048">
    <property type="entry name" value="PTH11-LIKE INTEGRAL MEMBRANE PROTEIN (AFU_ORTHOLOGUE AFUA_5G11245)"/>
    <property type="match status" value="1"/>
</dbReference>
<feature type="region of interest" description="Disordered" evidence="6">
    <location>
        <begin position="157"/>
        <end position="286"/>
    </location>
</feature>
<evidence type="ECO:0000259" key="8">
    <source>
        <dbReference type="Pfam" id="PF20684"/>
    </source>
</evidence>
<dbReference type="PANTHER" id="PTHR33048:SF96">
    <property type="entry name" value="INTEGRAL MEMBRANE PROTEIN"/>
    <property type="match status" value="1"/>
</dbReference>
<sequence length="286" mass="31254">MAVAAFVGIAYSLLVIFQCRPISYWWDLDPNHTGTCLSASLVMYFTYIVSALNSVADWTFGLLPIFVVKDLQMKRRVKVIVSAIIGLAAIGSTATIIRLPYTSTLKPYKGDFLYRTTDFAIWTTVEVGVGITAGCIATLKPLFKAVLESTNQYNSGMPWSKTPKGFQSKTGGSTFGTQALDDLRPAGERTVRTTTVTGGRKSDSDEENFLDTGLPEERWEGIRKGVTTTVTSTEVAPDKQPKTSGGYTYGTSKSNKRRSFSLGQDSNSSLDDEGRKKPVGTFNPFQ</sequence>
<evidence type="ECO:0000256" key="3">
    <source>
        <dbReference type="ARBA" id="ARBA00022989"/>
    </source>
</evidence>
<comment type="caution">
    <text evidence="9">The sequence shown here is derived from an EMBL/GenBank/DDBJ whole genome shotgun (WGS) entry which is preliminary data.</text>
</comment>
<evidence type="ECO:0000256" key="7">
    <source>
        <dbReference type="SAM" id="Phobius"/>
    </source>
</evidence>
<keyword evidence="10" id="KW-1185">Reference proteome</keyword>
<dbReference type="InterPro" id="IPR049326">
    <property type="entry name" value="Rhodopsin_dom_fungi"/>
</dbReference>
<comment type="subcellular location">
    <subcellularLocation>
        <location evidence="1">Membrane</location>
        <topology evidence="1">Multi-pass membrane protein</topology>
    </subcellularLocation>
</comment>
<dbReference type="InterPro" id="IPR052337">
    <property type="entry name" value="SAT4-like"/>
</dbReference>
<comment type="similarity">
    <text evidence="5">Belongs to the SAT4 family.</text>
</comment>
<evidence type="ECO:0000256" key="4">
    <source>
        <dbReference type="ARBA" id="ARBA00023136"/>
    </source>
</evidence>
<feature type="compositionally biased region" description="Basic and acidic residues" evidence="6">
    <location>
        <begin position="181"/>
        <end position="191"/>
    </location>
</feature>
<gene>
    <name evidence="9" type="ORF">SLS59_002109</name>
</gene>
<keyword evidence="4 7" id="KW-0472">Membrane</keyword>
<evidence type="ECO:0000256" key="1">
    <source>
        <dbReference type="ARBA" id="ARBA00004141"/>
    </source>
</evidence>
<accession>A0ABR3RX21</accession>
<evidence type="ECO:0000313" key="9">
    <source>
        <dbReference type="EMBL" id="KAL1608917.1"/>
    </source>
</evidence>
<feature type="compositionally biased region" description="Polar residues" evidence="6">
    <location>
        <begin position="165"/>
        <end position="177"/>
    </location>
</feature>
<feature type="domain" description="Rhodopsin" evidence="8">
    <location>
        <begin position="1"/>
        <end position="144"/>
    </location>
</feature>
<feature type="transmembrane region" description="Helical" evidence="7">
    <location>
        <begin position="79"/>
        <end position="99"/>
    </location>
</feature>
<dbReference type="EMBL" id="JAKIXB020000005">
    <property type="protein sequence ID" value="KAL1608917.1"/>
    <property type="molecule type" value="Genomic_DNA"/>
</dbReference>